<dbReference type="PANTHER" id="PTHR19288">
    <property type="entry name" value="4-NITROPHENYLPHOSPHATASE-RELATED"/>
    <property type="match status" value="1"/>
</dbReference>
<dbReference type="InterPro" id="IPR036412">
    <property type="entry name" value="HAD-like_sf"/>
</dbReference>
<evidence type="ECO:0000313" key="2">
    <source>
        <dbReference type="Proteomes" id="UP000050741"/>
    </source>
</evidence>
<keyword evidence="1" id="KW-0378">Hydrolase</keyword>
<dbReference type="InterPro" id="IPR006357">
    <property type="entry name" value="HAD-SF_hydro_IIA"/>
</dbReference>
<dbReference type="InterPro" id="IPR006349">
    <property type="entry name" value="PGP_euk"/>
</dbReference>
<dbReference type="PANTHER" id="PTHR19288:SF83">
    <property type="entry name" value="PHOSPHOGLYCOLATE PHOSPHATASE"/>
    <property type="match status" value="1"/>
</dbReference>
<evidence type="ECO:0000313" key="3">
    <source>
        <dbReference type="WBParaSite" id="GPLIN_000808500"/>
    </source>
</evidence>
<dbReference type="Proteomes" id="UP000050741">
    <property type="component" value="Unassembled WGS sequence"/>
</dbReference>
<dbReference type="NCBIfam" id="TIGR01452">
    <property type="entry name" value="PGP_euk"/>
    <property type="match status" value="1"/>
</dbReference>
<evidence type="ECO:0000256" key="1">
    <source>
        <dbReference type="ARBA" id="ARBA00022801"/>
    </source>
</evidence>
<dbReference type="Pfam" id="PF13242">
    <property type="entry name" value="Hydrolase_like"/>
    <property type="match status" value="1"/>
</dbReference>
<name>A0A183C5E0_GLOPA</name>
<proteinExistence type="predicted"/>
<protein>
    <submittedName>
        <fullName evidence="3">HAD-like protein</fullName>
    </submittedName>
</protein>
<organism evidence="2 3">
    <name type="scientific">Globodera pallida</name>
    <name type="common">Potato cyst nematode worm</name>
    <name type="synonym">Heterodera pallida</name>
    <dbReference type="NCBI Taxonomy" id="36090"/>
    <lineage>
        <taxon>Eukaryota</taxon>
        <taxon>Metazoa</taxon>
        <taxon>Ecdysozoa</taxon>
        <taxon>Nematoda</taxon>
        <taxon>Chromadorea</taxon>
        <taxon>Rhabditida</taxon>
        <taxon>Tylenchina</taxon>
        <taxon>Tylenchomorpha</taxon>
        <taxon>Tylenchoidea</taxon>
        <taxon>Heteroderidae</taxon>
        <taxon>Heteroderinae</taxon>
        <taxon>Globodera</taxon>
    </lineage>
</organism>
<dbReference type="InterPro" id="IPR023214">
    <property type="entry name" value="HAD_sf"/>
</dbReference>
<reference evidence="2" key="2">
    <citation type="submission" date="2014-05" db="EMBL/GenBank/DDBJ databases">
        <title>The genome and life-stage specific transcriptomes of Globodera pallida elucidate key aspects of plant parasitism by a cyst nematode.</title>
        <authorList>
            <person name="Cotton J.A."/>
            <person name="Lilley C.J."/>
            <person name="Jones L.M."/>
            <person name="Kikuchi T."/>
            <person name="Reid A.J."/>
            <person name="Thorpe P."/>
            <person name="Tsai I.J."/>
            <person name="Beasley H."/>
            <person name="Blok V."/>
            <person name="Cock P.J.A."/>
            <person name="Van den Akker S.E."/>
            <person name="Holroyd N."/>
            <person name="Hunt M."/>
            <person name="Mantelin S."/>
            <person name="Naghra H."/>
            <person name="Pain A."/>
            <person name="Palomares-Rius J.E."/>
            <person name="Zarowiecki M."/>
            <person name="Berriman M."/>
            <person name="Jones J.T."/>
            <person name="Urwin P.E."/>
        </authorList>
    </citation>
    <scope>NUCLEOTIDE SEQUENCE [LARGE SCALE GENOMIC DNA]</scope>
    <source>
        <strain evidence="2">Lindley</strain>
    </source>
</reference>
<dbReference type="NCBIfam" id="TIGR01460">
    <property type="entry name" value="HAD-SF-IIA"/>
    <property type="match status" value="1"/>
</dbReference>
<sequence>MYAIRSYYDPNPVKLEPEPDWDSLLWHWHRVTVAKRCDQKTTASNGSDKKVYMIGGQGIKDEMDELDIDHFGDGPDPVDEQPASKGSAFLYELELEEKMERVGAVVVGYEKYFNYLKLMKAANYLRNEDCLFVATNEDETCPGPNPETVIPDAGPLVAAVRTASGRDPHVVGKPNTPAFDYICRRWTIDPRRTLMVGDRLNTDVKFGNDHGLRTMLVLSGCHGVGRTIEKMFSNLMESDDSGWRKYRRIPD</sequence>
<dbReference type="WBParaSite" id="GPLIN_000808500">
    <property type="protein sequence ID" value="GPLIN_000808500"/>
    <property type="gene ID" value="GPLIN_000808500"/>
</dbReference>
<dbReference type="AlphaFoldDB" id="A0A183C5E0"/>
<accession>A0A183C5E0</accession>
<dbReference type="Gene3D" id="3.40.50.1000">
    <property type="entry name" value="HAD superfamily/HAD-like"/>
    <property type="match status" value="2"/>
</dbReference>
<dbReference type="SUPFAM" id="SSF56784">
    <property type="entry name" value="HAD-like"/>
    <property type="match status" value="1"/>
</dbReference>
<dbReference type="GO" id="GO:0016791">
    <property type="term" value="F:phosphatase activity"/>
    <property type="evidence" value="ECO:0007669"/>
    <property type="project" value="InterPro"/>
</dbReference>
<reference evidence="3" key="3">
    <citation type="submission" date="2016-06" db="UniProtKB">
        <authorList>
            <consortium name="WormBaseParasite"/>
        </authorList>
    </citation>
    <scope>IDENTIFICATION</scope>
</reference>
<keyword evidence="2" id="KW-1185">Reference proteome</keyword>
<dbReference type="GO" id="GO:0005737">
    <property type="term" value="C:cytoplasm"/>
    <property type="evidence" value="ECO:0007669"/>
    <property type="project" value="TreeGrafter"/>
</dbReference>
<reference evidence="2" key="1">
    <citation type="submission" date="2013-12" db="EMBL/GenBank/DDBJ databases">
        <authorList>
            <person name="Aslett M."/>
        </authorList>
    </citation>
    <scope>NUCLEOTIDE SEQUENCE [LARGE SCALE GENOMIC DNA]</scope>
    <source>
        <strain evidence="2">Lindley</strain>
    </source>
</reference>